<protein>
    <submittedName>
        <fullName evidence="1">Uncharacterized protein</fullName>
    </submittedName>
</protein>
<reference evidence="2" key="1">
    <citation type="journal article" date="2023" name="G3 (Bethesda)">
        <title>Genome assembly and association tests identify interacting loci associated with vigor, precocity, and sex in interspecific pistachio rootstocks.</title>
        <authorList>
            <person name="Palmer W."/>
            <person name="Jacygrad E."/>
            <person name="Sagayaradj S."/>
            <person name="Cavanaugh K."/>
            <person name="Han R."/>
            <person name="Bertier L."/>
            <person name="Beede B."/>
            <person name="Kafkas S."/>
            <person name="Golino D."/>
            <person name="Preece J."/>
            <person name="Michelmore R."/>
        </authorList>
    </citation>
    <scope>NUCLEOTIDE SEQUENCE [LARGE SCALE GENOMIC DNA]</scope>
</reference>
<proteinExistence type="predicted"/>
<dbReference type="EMBL" id="CM047909">
    <property type="protein sequence ID" value="KAJ0080244.1"/>
    <property type="molecule type" value="Genomic_DNA"/>
</dbReference>
<comment type="caution">
    <text evidence="1">The sequence shown here is derived from an EMBL/GenBank/DDBJ whole genome shotgun (WGS) entry which is preliminary data.</text>
</comment>
<organism evidence="1 2">
    <name type="scientific">Pistacia atlantica</name>
    <dbReference type="NCBI Taxonomy" id="434234"/>
    <lineage>
        <taxon>Eukaryota</taxon>
        <taxon>Viridiplantae</taxon>
        <taxon>Streptophyta</taxon>
        <taxon>Embryophyta</taxon>
        <taxon>Tracheophyta</taxon>
        <taxon>Spermatophyta</taxon>
        <taxon>Magnoliopsida</taxon>
        <taxon>eudicotyledons</taxon>
        <taxon>Gunneridae</taxon>
        <taxon>Pentapetalae</taxon>
        <taxon>rosids</taxon>
        <taxon>malvids</taxon>
        <taxon>Sapindales</taxon>
        <taxon>Anacardiaceae</taxon>
        <taxon>Pistacia</taxon>
    </lineage>
</organism>
<evidence type="ECO:0000313" key="1">
    <source>
        <dbReference type="EMBL" id="KAJ0080244.1"/>
    </source>
</evidence>
<keyword evidence="2" id="KW-1185">Reference proteome</keyword>
<sequence length="43" mass="4848">MQSTESSYVSSLEELVRKRTPPPPKSVSSGSLLFPLFILPRVW</sequence>
<evidence type="ECO:0000313" key="2">
    <source>
        <dbReference type="Proteomes" id="UP001164250"/>
    </source>
</evidence>
<accession>A0ACC0ZYW8</accession>
<gene>
    <name evidence="1" type="ORF">Patl1_24041</name>
</gene>
<dbReference type="Proteomes" id="UP001164250">
    <property type="component" value="Chromosome 13"/>
</dbReference>
<name>A0ACC0ZYW8_9ROSI</name>